<evidence type="ECO:0000313" key="5">
    <source>
        <dbReference type="Proteomes" id="UP001056681"/>
    </source>
</evidence>
<dbReference type="SUPFAM" id="SSF47616">
    <property type="entry name" value="GST C-terminal domain-like"/>
    <property type="match status" value="1"/>
</dbReference>
<dbReference type="Gene3D" id="1.20.1050.10">
    <property type="match status" value="1"/>
</dbReference>
<comment type="similarity">
    <text evidence="1">Belongs to the GST superfamily. Zeta family.</text>
</comment>
<dbReference type="PANTHER" id="PTHR42673:SF21">
    <property type="entry name" value="GLUTATHIONE S-TRANSFERASE YFCF"/>
    <property type="match status" value="1"/>
</dbReference>
<dbReference type="SUPFAM" id="SSF52833">
    <property type="entry name" value="Thioredoxin-like"/>
    <property type="match status" value="1"/>
</dbReference>
<dbReference type="PROSITE" id="PS50404">
    <property type="entry name" value="GST_NTER"/>
    <property type="match status" value="1"/>
</dbReference>
<dbReference type="EC" id="5.2.1.2" evidence="4"/>
<evidence type="ECO:0000313" key="4">
    <source>
        <dbReference type="EMBL" id="URL57825.1"/>
    </source>
</evidence>
<dbReference type="InterPro" id="IPR034330">
    <property type="entry name" value="GST_Zeta_C"/>
</dbReference>
<feature type="domain" description="GST N-terminal" evidence="2">
    <location>
        <begin position="3"/>
        <end position="86"/>
    </location>
</feature>
<dbReference type="CDD" id="cd03191">
    <property type="entry name" value="GST_C_Zeta"/>
    <property type="match status" value="1"/>
</dbReference>
<dbReference type="Pfam" id="PF13417">
    <property type="entry name" value="GST_N_3"/>
    <property type="match status" value="1"/>
</dbReference>
<keyword evidence="5" id="KW-1185">Reference proteome</keyword>
<name>A0ABY4T3D2_9GAMM</name>
<dbReference type="EMBL" id="CP063231">
    <property type="protein sequence ID" value="URL57825.1"/>
    <property type="molecule type" value="Genomic_DNA"/>
</dbReference>
<feature type="domain" description="GST C-terminal" evidence="3">
    <location>
        <begin position="91"/>
        <end position="218"/>
    </location>
</feature>
<proteinExistence type="inferred from homology"/>
<evidence type="ECO:0000259" key="2">
    <source>
        <dbReference type="PROSITE" id="PS50404"/>
    </source>
</evidence>
<dbReference type="CDD" id="cd03042">
    <property type="entry name" value="GST_N_Zeta"/>
    <property type="match status" value="1"/>
</dbReference>
<dbReference type="PROSITE" id="PS50405">
    <property type="entry name" value="GST_CTER"/>
    <property type="match status" value="1"/>
</dbReference>
<dbReference type="InterPro" id="IPR010987">
    <property type="entry name" value="Glutathione-S-Trfase_C-like"/>
</dbReference>
<dbReference type="InterPro" id="IPR034333">
    <property type="entry name" value="GST_Zeta_N"/>
</dbReference>
<organism evidence="4 5">
    <name type="scientific">Luteibacter flocculans</name>
    <dbReference type="NCBI Taxonomy" id="2780091"/>
    <lineage>
        <taxon>Bacteria</taxon>
        <taxon>Pseudomonadati</taxon>
        <taxon>Pseudomonadota</taxon>
        <taxon>Gammaproteobacteria</taxon>
        <taxon>Lysobacterales</taxon>
        <taxon>Rhodanobacteraceae</taxon>
        <taxon>Luteibacter</taxon>
    </lineage>
</organism>
<accession>A0ABY4T3D2</accession>
<keyword evidence="4" id="KW-0413">Isomerase</keyword>
<dbReference type="InterPro" id="IPR005955">
    <property type="entry name" value="GST_Zeta"/>
</dbReference>
<dbReference type="SFLD" id="SFLDS00019">
    <property type="entry name" value="Glutathione_Transferase_(cytos"/>
    <property type="match status" value="1"/>
</dbReference>
<reference evidence="4" key="1">
    <citation type="submission" date="2020-10" db="EMBL/GenBank/DDBJ databases">
        <title>Whole-genome sequence of Luteibacter sp. EIF3.</title>
        <authorList>
            <person name="Friedrich I."/>
            <person name="Hertel R."/>
            <person name="Daniel R."/>
        </authorList>
    </citation>
    <scope>NUCLEOTIDE SEQUENCE</scope>
    <source>
        <strain evidence="4">EIF3</strain>
    </source>
</reference>
<dbReference type="NCBIfam" id="TIGR01262">
    <property type="entry name" value="maiA"/>
    <property type="match status" value="1"/>
</dbReference>
<sequence>MSMSLVLYTYWRSSAAYRVRIVLNLKGLDYEARPVHLVNEGGEHLKPAYRAVSPQAQLPTLLDGDRVVRQSMAIMEYLDETRPTPALMPVDPAGRAKVRELMQAVGADIHPLGNLRVLKAIETEFGADPAAKEAWSRRWIKHGFDGIEQVMSDGTSGRFSYGDTPTLADACLVPQFYNAVRWGVDLAPYPTIRRVVEACQTLDAFRKAAPEAQPDAPKSM</sequence>
<dbReference type="Proteomes" id="UP001056681">
    <property type="component" value="Chromosome"/>
</dbReference>
<dbReference type="Gene3D" id="3.40.30.10">
    <property type="entry name" value="Glutaredoxin"/>
    <property type="match status" value="1"/>
</dbReference>
<dbReference type="PANTHER" id="PTHR42673">
    <property type="entry name" value="MALEYLACETOACETATE ISOMERASE"/>
    <property type="match status" value="1"/>
</dbReference>
<evidence type="ECO:0000259" key="3">
    <source>
        <dbReference type="PROSITE" id="PS50405"/>
    </source>
</evidence>
<evidence type="ECO:0000256" key="1">
    <source>
        <dbReference type="ARBA" id="ARBA00010007"/>
    </source>
</evidence>
<gene>
    <name evidence="4" type="primary">maiA</name>
    <name evidence="4" type="ORF">IM816_14575</name>
</gene>
<dbReference type="GO" id="GO:0016034">
    <property type="term" value="F:maleylacetoacetate isomerase activity"/>
    <property type="evidence" value="ECO:0007669"/>
    <property type="project" value="UniProtKB-EC"/>
</dbReference>
<dbReference type="SFLD" id="SFLDG00358">
    <property type="entry name" value="Main_(cytGST)"/>
    <property type="match status" value="1"/>
</dbReference>
<dbReference type="InterPro" id="IPR036282">
    <property type="entry name" value="Glutathione-S-Trfase_C_sf"/>
</dbReference>
<dbReference type="InterPro" id="IPR004045">
    <property type="entry name" value="Glutathione_S-Trfase_N"/>
</dbReference>
<dbReference type="InterPro" id="IPR036249">
    <property type="entry name" value="Thioredoxin-like_sf"/>
</dbReference>
<dbReference type="InterPro" id="IPR040079">
    <property type="entry name" value="Glutathione_S-Trfase"/>
</dbReference>
<protein>
    <submittedName>
        <fullName evidence="4">Maleylacetoacetate isomerase</fullName>
        <ecNumber evidence="4">5.2.1.2</ecNumber>
    </submittedName>
</protein>